<evidence type="ECO:0000313" key="3">
    <source>
        <dbReference type="EMBL" id="AFA41146.1"/>
    </source>
</evidence>
<dbReference type="PROSITE" id="PS51257">
    <property type="entry name" value="PROKAR_LIPOPROTEIN"/>
    <property type="match status" value="1"/>
</dbReference>
<keyword evidence="4" id="KW-1185">Reference proteome</keyword>
<feature type="signal peptide" evidence="1">
    <location>
        <begin position="1"/>
        <end position="21"/>
    </location>
</feature>
<feature type="domain" description="BON" evidence="2">
    <location>
        <begin position="46"/>
        <end position="116"/>
    </location>
</feature>
<organism evidence="3 4">
    <name type="scientific">Wigglesworthia glossinidia endosymbiont of Glossina morsitans morsitans</name>
    <name type="common">Yale colony</name>
    <dbReference type="NCBI Taxonomy" id="1142511"/>
    <lineage>
        <taxon>Bacteria</taxon>
        <taxon>Pseudomonadati</taxon>
        <taxon>Pseudomonadota</taxon>
        <taxon>Gammaproteobacteria</taxon>
        <taxon>Enterobacterales</taxon>
        <taxon>Erwiniaceae</taxon>
        <taxon>Wigglesworthia</taxon>
    </lineage>
</organism>
<dbReference type="PANTHER" id="PTHR34606:SF4">
    <property type="entry name" value="OUTER MEMBRANE LIPOPROTEIN DOLP"/>
    <property type="match status" value="1"/>
</dbReference>
<sequence>MNNKKLLVTFFLIFTSILGCTNTQMFGTAIAIKVASDPRSIGTQVDNLTLKMRISSAFFNDSILKNQSSRISIIAYNNKILIIGQVLNYFVLNHIQKIVENYNNSKEIYNEIRISQPIELMQILEDSWISNKIRAKIIFNKKLKLRNLKIITENKEVFIFGDILKKEEKIIISAISKIDNINKIITFFEYI</sequence>
<protein>
    <submittedName>
        <fullName evidence="3">Putative phospholipid-binding protein</fullName>
    </submittedName>
</protein>
<dbReference type="PANTHER" id="PTHR34606">
    <property type="entry name" value="BON DOMAIN-CONTAINING PROTEIN"/>
    <property type="match status" value="1"/>
</dbReference>
<evidence type="ECO:0000313" key="4">
    <source>
        <dbReference type="Proteomes" id="UP000009061"/>
    </source>
</evidence>
<dbReference type="STRING" id="1142511.WIGMOR_0308"/>
<keyword evidence="1" id="KW-0732">Signal</keyword>
<dbReference type="PROSITE" id="PS50914">
    <property type="entry name" value="BON"/>
    <property type="match status" value="1"/>
</dbReference>
<dbReference type="InterPro" id="IPR007055">
    <property type="entry name" value="BON_dom"/>
</dbReference>
<dbReference type="EMBL" id="CP003315">
    <property type="protein sequence ID" value="AFA41146.1"/>
    <property type="molecule type" value="Genomic_DNA"/>
</dbReference>
<dbReference type="KEGG" id="wgl:WIGMOR_0308"/>
<name>H6Q5V0_WIGGL</name>
<accession>H6Q5V0</accession>
<feature type="chain" id="PRO_5003605506" evidence="1">
    <location>
        <begin position="22"/>
        <end position="191"/>
    </location>
</feature>
<dbReference type="eggNOG" id="COG2823">
    <property type="taxonomic scope" value="Bacteria"/>
</dbReference>
<dbReference type="RefSeq" id="WP_014354085.1">
    <property type="nucleotide sequence ID" value="NC_016893.1"/>
</dbReference>
<dbReference type="HOGENOM" id="CLU_083606_3_0_6"/>
<dbReference type="InterPro" id="IPR051686">
    <property type="entry name" value="Lipoprotein_DolP"/>
</dbReference>
<gene>
    <name evidence="3" type="primary">yraP</name>
    <name evidence="3" type="synonym">ecfH</name>
    <name evidence="3" type="ORF">WIGMOR_0308</name>
</gene>
<dbReference type="Proteomes" id="UP000009061">
    <property type="component" value="Chromosome"/>
</dbReference>
<dbReference type="Pfam" id="PF04972">
    <property type="entry name" value="BON"/>
    <property type="match status" value="2"/>
</dbReference>
<reference evidence="3 4" key="1">
    <citation type="journal article" date="2012" name="MBio">
        <title>Insight into the transmission biology and species-specific functional capabilities of tsetse (Diptera: glossinidae) obligate symbiont wigglesworthia.</title>
        <authorList>
            <person name="Rio R.V."/>
            <person name="Symula R.E."/>
            <person name="Wang J."/>
            <person name="Lohs C."/>
            <person name="Wu Y.N."/>
            <person name="Snyder A.K."/>
            <person name="Bjornson R.D."/>
            <person name="Oshima K."/>
            <person name="Biehl B.S."/>
            <person name="Perna N.T."/>
            <person name="Hattori M."/>
            <person name="Aksoy S."/>
        </authorList>
    </citation>
    <scope>NUCLEOTIDE SEQUENCE [LARGE SCALE GENOMIC DNA]</scope>
    <source>
        <strain evidence="3">WGM</strain>
    </source>
</reference>
<evidence type="ECO:0000259" key="2">
    <source>
        <dbReference type="PROSITE" id="PS50914"/>
    </source>
</evidence>
<proteinExistence type="predicted"/>
<dbReference type="OrthoDB" id="9783990at2"/>
<evidence type="ECO:0000256" key="1">
    <source>
        <dbReference type="SAM" id="SignalP"/>
    </source>
</evidence>
<dbReference type="AlphaFoldDB" id="H6Q5V0"/>